<gene>
    <name evidence="1" type="ORF">CPZ25_007385</name>
</gene>
<keyword evidence="2" id="KW-1185">Reference proteome</keyword>
<dbReference type="EMBL" id="CP029487">
    <property type="protein sequence ID" value="QCT71155.1"/>
    <property type="molecule type" value="Genomic_DNA"/>
</dbReference>
<evidence type="ECO:0008006" key="3">
    <source>
        <dbReference type="Google" id="ProtNLM"/>
    </source>
</evidence>
<dbReference type="AlphaFoldDB" id="A0A4P9C8Z8"/>
<accession>A0A4P9C8Z8</accession>
<organism evidence="1 2">
    <name type="scientific">Eubacterium maltosivorans</name>
    <dbReference type="NCBI Taxonomy" id="2041044"/>
    <lineage>
        <taxon>Bacteria</taxon>
        <taxon>Bacillati</taxon>
        <taxon>Bacillota</taxon>
        <taxon>Clostridia</taxon>
        <taxon>Eubacteriales</taxon>
        <taxon>Eubacteriaceae</taxon>
        <taxon>Eubacterium</taxon>
    </lineage>
</organism>
<reference evidence="1 2" key="1">
    <citation type="submission" date="2018-05" db="EMBL/GenBank/DDBJ databases">
        <title>Genome comparison of Eubacterium sp.</title>
        <authorList>
            <person name="Feng Y."/>
            <person name="Sanchez-Andrea I."/>
            <person name="Stams A.J.M."/>
            <person name="De Vos W.M."/>
        </authorList>
    </citation>
    <scope>NUCLEOTIDE SEQUENCE [LARGE SCALE GENOMIC DNA]</scope>
    <source>
        <strain evidence="1 2">YI</strain>
    </source>
</reference>
<dbReference type="KEGG" id="emt:CPZ25_007385"/>
<sequence>MITIIDPFGNQIQLDFYQGMTTNQALEKAQVIFDRLDIVLMNQERIIPPPFETEVEDKSTIRVLRIVSGG</sequence>
<evidence type="ECO:0000313" key="1">
    <source>
        <dbReference type="EMBL" id="QCT71155.1"/>
    </source>
</evidence>
<dbReference type="SUPFAM" id="SSF54285">
    <property type="entry name" value="MoaD/ThiS"/>
    <property type="match status" value="1"/>
</dbReference>
<name>A0A4P9C8Z8_EUBML</name>
<evidence type="ECO:0000313" key="2">
    <source>
        <dbReference type="Proteomes" id="UP000218387"/>
    </source>
</evidence>
<dbReference type="Proteomes" id="UP000218387">
    <property type="component" value="Chromosome"/>
</dbReference>
<dbReference type="InterPro" id="IPR016155">
    <property type="entry name" value="Mopterin_synth/thiamin_S_b"/>
</dbReference>
<proteinExistence type="predicted"/>
<protein>
    <recommendedName>
        <fullName evidence="3">Thiamine biosynthesis protein ThiS</fullName>
    </recommendedName>
</protein>
<dbReference type="RefSeq" id="WP_058693893.1">
    <property type="nucleotide sequence ID" value="NZ_CABJDW020000003.1"/>
</dbReference>